<dbReference type="Pfam" id="PF02464">
    <property type="entry name" value="CinA"/>
    <property type="match status" value="1"/>
</dbReference>
<sequence>MSALDDLLAALRDADATVATAESLTAGRLAAMLTDPPGASETYRGGFVTYATELKHKLLGVPESVIETVGVVSAECAAAMAAGAREEAGATYGLSTTGVAGPEEQEGKPVGTVFVGISGPHGETTAQLGLSGSRGEIQRDTCLYAVEELLGLLRREHRTVG</sequence>
<feature type="domain" description="CinA C-terminal" evidence="1">
    <location>
        <begin position="6"/>
        <end position="151"/>
    </location>
</feature>
<accession>A0ABQ5SS94</accession>
<dbReference type="RefSeq" id="WP_189119514.1">
    <property type="nucleotide sequence ID" value="NZ_BMRK01000013.1"/>
</dbReference>
<dbReference type="SUPFAM" id="SSF142433">
    <property type="entry name" value="CinA-like"/>
    <property type="match status" value="1"/>
</dbReference>
<evidence type="ECO:0000313" key="3">
    <source>
        <dbReference type="Proteomes" id="UP001142292"/>
    </source>
</evidence>
<dbReference type="EMBL" id="BSEL01000002">
    <property type="protein sequence ID" value="GLJ66681.1"/>
    <property type="molecule type" value="Genomic_DNA"/>
</dbReference>
<dbReference type="Proteomes" id="UP001142292">
    <property type="component" value="Unassembled WGS sequence"/>
</dbReference>
<name>A0ABQ5SS94_9ACTN</name>
<dbReference type="NCBIfam" id="TIGR00199">
    <property type="entry name" value="PncC_domain"/>
    <property type="match status" value="1"/>
</dbReference>
<proteinExistence type="predicted"/>
<organism evidence="2 3">
    <name type="scientific">Nocardioides luteus</name>
    <dbReference type="NCBI Taxonomy" id="1844"/>
    <lineage>
        <taxon>Bacteria</taxon>
        <taxon>Bacillati</taxon>
        <taxon>Actinomycetota</taxon>
        <taxon>Actinomycetes</taxon>
        <taxon>Propionibacteriales</taxon>
        <taxon>Nocardioidaceae</taxon>
        <taxon>Nocardioides</taxon>
    </lineage>
</organism>
<evidence type="ECO:0000313" key="2">
    <source>
        <dbReference type="EMBL" id="GLJ66681.1"/>
    </source>
</evidence>
<keyword evidence="3" id="KW-1185">Reference proteome</keyword>
<dbReference type="InterPro" id="IPR008136">
    <property type="entry name" value="CinA_C"/>
</dbReference>
<gene>
    <name evidence="2" type="ORF">GCM10017579_07170</name>
</gene>
<reference evidence="2" key="2">
    <citation type="submission" date="2023-01" db="EMBL/GenBank/DDBJ databases">
        <authorList>
            <person name="Sun Q."/>
            <person name="Evtushenko L."/>
        </authorList>
    </citation>
    <scope>NUCLEOTIDE SEQUENCE</scope>
    <source>
        <strain evidence="2">VKM Ac-1246</strain>
    </source>
</reference>
<dbReference type="Gene3D" id="3.90.950.20">
    <property type="entry name" value="CinA-like"/>
    <property type="match status" value="1"/>
</dbReference>
<evidence type="ECO:0000259" key="1">
    <source>
        <dbReference type="Pfam" id="PF02464"/>
    </source>
</evidence>
<dbReference type="InterPro" id="IPR036653">
    <property type="entry name" value="CinA-like_C"/>
</dbReference>
<comment type="caution">
    <text evidence="2">The sequence shown here is derived from an EMBL/GenBank/DDBJ whole genome shotgun (WGS) entry which is preliminary data.</text>
</comment>
<reference evidence="2" key="1">
    <citation type="journal article" date="2014" name="Int. J. Syst. Evol. Microbiol.">
        <title>Complete genome of a new Firmicutes species belonging to the dominant human colonic microbiota ('Ruminococcus bicirculans') reveals two chromosomes and a selective capacity to utilize plant glucans.</title>
        <authorList>
            <consortium name="NISC Comparative Sequencing Program"/>
            <person name="Wegmann U."/>
            <person name="Louis P."/>
            <person name="Goesmann A."/>
            <person name="Henrissat B."/>
            <person name="Duncan S.H."/>
            <person name="Flint H.J."/>
        </authorList>
    </citation>
    <scope>NUCLEOTIDE SEQUENCE</scope>
    <source>
        <strain evidence="2">VKM Ac-1246</strain>
    </source>
</reference>
<protein>
    <submittedName>
        <fullName evidence="2">Competence protein</fullName>
    </submittedName>
</protein>